<sequence length="348" mass="39037">MPLPKALLASLILTLLLGFGLPPATLAHYKPFPTDLSRSIHSEASDALIFDEAAFRDRVAQAGAGCERLACGVRKAQVVAEGHASSEPGAKKNQARVHSHLQFKADNQVFLSTSEEVTLQRDSTYPIADPTAISSVELFGQRAEFGPEVRQSMHHGFPFITLPRTYSYFDPIIHDHYPLDFVDRRDLPRADGSLRVFEFHQHIPPHAVPTQGLELAGVAADFFDEEELAARQLDPGAQRSLKPFYQVDRTLFVEPKTGRIVDRKEHIEMIWALDYVEAQMSIDAGEAEKRAIFIGDMNWDKDTVAAQEAEVTKVIKNLHLMRIISWVAKMAALVITGVLLYSWWRRRA</sequence>
<dbReference type="InterPro" id="IPR021424">
    <property type="entry name" value="PorA"/>
</dbReference>
<evidence type="ECO:0000256" key="1">
    <source>
        <dbReference type="SAM" id="Phobius"/>
    </source>
</evidence>
<keyword evidence="1" id="KW-1133">Transmembrane helix</keyword>
<keyword evidence="3" id="KW-1185">Reference proteome</keyword>
<dbReference type="STRING" id="185761.SAMN05660282_01405"/>
<dbReference type="RefSeq" id="WP_092285852.1">
    <property type="nucleotide sequence ID" value="NZ_FOPJ01000008.1"/>
</dbReference>
<accession>A0A1I2TG64</accession>
<keyword evidence="1" id="KW-0472">Membrane</keyword>
<organism evidence="2 3">
    <name type="scientific">Corynebacterium spheniscorum</name>
    <dbReference type="NCBI Taxonomy" id="185761"/>
    <lineage>
        <taxon>Bacteria</taxon>
        <taxon>Bacillati</taxon>
        <taxon>Actinomycetota</taxon>
        <taxon>Actinomycetes</taxon>
        <taxon>Mycobacteriales</taxon>
        <taxon>Corynebacteriaceae</taxon>
        <taxon>Corynebacterium</taxon>
    </lineage>
</organism>
<dbReference type="AlphaFoldDB" id="A0A1I2TG64"/>
<evidence type="ECO:0000313" key="2">
    <source>
        <dbReference type="EMBL" id="SFG62337.1"/>
    </source>
</evidence>
<reference evidence="2 3" key="1">
    <citation type="submission" date="2016-10" db="EMBL/GenBank/DDBJ databases">
        <authorList>
            <person name="de Groot N.N."/>
        </authorList>
    </citation>
    <scope>NUCLEOTIDE SEQUENCE [LARGE SCALE GENOMIC DNA]</scope>
    <source>
        <strain>J11</strain>
        <strain evidence="3">PG 39</strain>
    </source>
</reference>
<feature type="transmembrane region" description="Helical" evidence="1">
    <location>
        <begin position="323"/>
        <end position="344"/>
    </location>
</feature>
<name>A0A1I2TG64_9CORY</name>
<keyword evidence="1" id="KW-0812">Transmembrane</keyword>
<proteinExistence type="predicted"/>
<evidence type="ECO:0008006" key="4">
    <source>
        <dbReference type="Google" id="ProtNLM"/>
    </source>
</evidence>
<dbReference type="Pfam" id="PF11271">
    <property type="entry name" value="PorA"/>
    <property type="match status" value="1"/>
</dbReference>
<protein>
    <recommendedName>
        <fullName evidence="4">DUF3068 domain-containing protein</fullName>
    </recommendedName>
</protein>
<gene>
    <name evidence="2" type="ORF">SAMN05660282_01405</name>
</gene>
<dbReference type="EMBL" id="FOPJ01000008">
    <property type="protein sequence ID" value="SFG62337.1"/>
    <property type="molecule type" value="Genomic_DNA"/>
</dbReference>
<dbReference type="Proteomes" id="UP000199065">
    <property type="component" value="Unassembled WGS sequence"/>
</dbReference>
<evidence type="ECO:0000313" key="3">
    <source>
        <dbReference type="Proteomes" id="UP000199065"/>
    </source>
</evidence>
<dbReference type="OrthoDB" id="153031at2"/>